<evidence type="ECO:0000256" key="2">
    <source>
        <dbReference type="ARBA" id="ARBA00022801"/>
    </source>
</evidence>
<dbReference type="SUPFAM" id="SSF52540">
    <property type="entry name" value="P-loop containing nucleoside triphosphate hydrolases"/>
    <property type="match status" value="1"/>
</dbReference>
<dbReference type="InterPro" id="IPR027417">
    <property type="entry name" value="P-loop_NTPase"/>
</dbReference>
<keyword evidence="2 7" id="KW-0378">Hydrolase</keyword>
<dbReference type="InterPro" id="IPR014014">
    <property type="entry name" value="RNA_helicase_DEAD_Q_motif"/>
</dbReference>
<dbReference type="EMBL" id="OCTN01000001">
    <property type="protein sequence ID" value="SOH92301.1"/>
    <property type="molecule type" value="Genomic_DNA"/>
</dbReference>
<dbReference type="InterPro" id="IPR044742">
    <property type="entry name" value="DEAD/DEAH_RhlB"/>
</dbReference>
<evidence type="ECO:0000256" key="8">
    <source>
        <dbReference type="SAM" id="MobiDB-lite"/>
    </source>
</evidence>
<dbReference type="PANTHER" id="PTHR47959:SF13">
    <property type="entry name" value="ATP-DEPENDENT RNA HELICASE RHLE"/>
    <property type="match status" value="1"/>
</dbReference>
<feature type="compositionally biased region" description="Gly residues" evidence="8">
    <location>
        <begin position="387"/>
        <end position="399"/>
    </location>
</feature>
<keyword evidence="4 7" id="KW-0067">ATP-binding</keyword>
<organism evidence="12 13">
    <name type="scientific">Pontivivens marinum</name>
    <dbReference type="NCBI Taxonomy" id="1690039"/>
    <lineage>
        <taxon>Bacteria</taxon>
        <taxon>Pseudomonadati</taxon>
        <taxon>Pseudomonadota</taxon>
        <taxon>Alphaproteobacteria</taxon>
        <taxon>Rhodobacterales</taxon>
        <taxon>Paracoccaceae</taxon>
        <taxon>Pontivivens</taxon>
    </lineage>
</organism>
<dbReference type="InterPro" id="IPR000629">
    <property type="entry name" value="RNA-helicase_DEAD-box_CS"/>
</dbReference>
<evidence type="ECO:0000256" key="1">
    <source>
        <dbReference type="ARBA" id="ARBA00022741"/>
    </source>
</evidence>
<dbReference type="PROSITE" id="PS00039">
    <property type="entry name" value="DEAD_ATP_HELICASE"/>
    <property type="match status" value="1"/>
</dbReference>
<dbReference type="PROSITE" id="PS51192">
    <property type="entry name" value="HELICASE_ATP_BIND_1"/>
    <property type="match status" value="1"/>
</dbReference>
<evidence type="ECO:0000256" key="4">
    <source>
        <dbReference type="ARBA" id="ARBA00022840"/>
    </source>
</evidence>
<comment type="similarity">
    <text evidence="5 7">Belongs to the DEAD box helicase family.</text>
</comment>
<dbReference type="PROSITE" id="PS51195">
    <property type="entry name" value="Q_MOTIF"/>
    <property type="match status" value="1"/>
</dbReference>
<evidence type="ECO:0000313" key="12">
    <source>
        <dbReference type="EMBL" id="SOH92301.1"/>
    </source>
</evidence>
<keyword evidence="13" id="KW-1185">Reference proteome</keyword>
<reference evidence="13" key="1">
    <citation type="submission" date="2017-09" db="EMBL/GenBank/DDBJ databases">
        <authorList>
            <person name="Varghese N."/>
            <person name="Submissions S."/>
        </authorList>
    </citation>
    <scope>NUCLEOTIDE SEQUENCE [LARGE SCALE GENOMIC DNA]</scope>
    <source>
        <strain evidence="13">C7</strain>
    </source>
</reference>
<dbReference type="Pfam" id="PF00271">
    <property type="entry name" value="Helicase_C"/>
    <property type="match status" value="1"/>
</dbReference>
<accession>A0A2C9CLB1</accession>
<feature type="domain" description="Helicase C-terminal" evidence="10">
    <location>
        <begin position="237"/>
        <end position="383"/>
    </location>
</feature>
<dbReference type="InterPro" id="IPR050079">
    <property type="entry name" value="DEAD_box_RNA_helicase"/>
</dbReference>
<evidence type="ECO:0000256" key="3">
    <source>
        <dbReference type="ARBA" id="ARBA00022806"/>
    </source>
</evidence>
<feature type="domain" description="Helicase ATP-binding" evidence="9">
    <location>
        <begin position="35"/>
        <end position="210"/>
    </location>
</feature>
<feature type="short sequence motif" description="Q motif" evidence="6">
    <location>
        <begin position="4"/>
        <end position="32"/>
    </location>
</feature>
<evidence type="ECO:0000256" key="6">
    <source>
        <dbReference type="PROSITE-ProRule" id="PRU00552"/>
    </source>
</evidence>
<dbReference type="SMART" id="SM00487">
    <property type="entry name" value="DEXDc"/>
    <property type="match status" value="1"/>
</dbReference>
<evidence type="ECO:0000259" key="9">
    <source>
        <dbReference type="PROSITE" id="PS51192"/>
    </source>
</evidence>
<name>A0A2C9CLB1_9RHOB</name>
<dbReference type="RefSeq" id="WP_097927891.1">
    <property type="nucleotide sequence ID" value="NZ_OCTN01000001.1"/>
</dbReference>
<dbReference type="PANTHER" id="PTHR47959">
    <property type="entry name" value="ATP-DEPENDENT RNA HELICASE RHLE-RELATED"/>
    <property type="match status" value="1"/>
</dbReference>
<dbReference type="GO" id="GO:0003724">
    <property type="term" value="F:RNA helicase activity"/>
    <property type="evidence" value="ECO:0007669"/>
    <property type="project" value="InterPro"/>
</dbReference>
<keyword evidence="3 7" id="KW-0347">Helicase</keyword>
<keyword evidence="1 7" id="KW-0547">Nucleotide-binding</keyword>
<protein>
    <submittedName>
        <fullName evidence="12">ATP-dependent RNA helicase RhlE</fullName>
    </submittedName>
</protein>
<dbReference type="GO" id="GO:0005524">
    <property type="term" value="F:ATP binding"/>
    <property type="evidence" value="ECO:0007669"/>
    <property type="project" value="UniProtKB-KW"/>
</dbReference>
<evidence type="ECO:0000259" key="11">
    <source>
        <dbReference type="PROSITE" id="PS51195"/>
    </source>
</evidence>
<dbReference type="InterPro" id="IPR011545">
    <property type="entry name" value="DEAD/DEAH_box_helicase_dom"/>
</dbReference>
<dbReference type="GO" id="GO:0005829">
    <property type="term" value="C:cytosol"/>
    <property type="evidence" value="ECO:0007669"/>
    <property type="project" value="TreeGrafter"/>
</dbReference>
<sequence length="417" mass="44627">MTDLTFADFGLAQPIAEALARAKFEKPTAIQAQAIKPQLEGRDILGLAQTGTGKTAAFALPILHHILAMPGRAAPGTARALILAPTRELAVQILDEFRRFAGGARVSTCLVLGGVSRNVQIRNLGRGVDVLVATPGRLLDLVDDRKVRLDEVRFVVLDEADRMLDMGFVQPVRRIVSMLHPRRQSAMFSATMPSEVSGLAGSFLNNPVRVEVAPQSTVVTKIEQTAELLDGTAKRARLAELMGGTGVERAIVFARTKRGADRVAQNLEKDGIKAEAIHGNKAQNARQRALNNFRHGTVKVLVATDIAARGIDVPGITHVINYDLPDEPENYVHRIGRTARNGADGIAITLCAPDEVKKMRAVEKITGERLLAGGIPDGESKPRGNRRGGGGGKPGGGAAKQGRPNRRRRGPSRANAA</sequence>
<dbReference type="Pfam" id="PF00270">
    <property type="entry name" value="DEAD"/>
    <property type="match status" value="1"/>
</dbReference>
<dbReference type="AlphaFoldDB" id="A0A2C9CLB1"/>
<evidence type="ECO:0000256" key="7">
    <source>
        <dbReference type="RuleBase" id="RU000492"/>
    </source>
</evidence>
<feature type="region of interest" description="Disordered" evidence="8">
    <location>
        <begin position="372"/>
        <end position="417"/>
    </location>
</feature>
<gene>
    <name evidence="12" type="ORF">SAMN06273572_101143</name>
</gene>
<dbReference type="Proteomes" id="UP000220034">
    <property type="component" value="Unassembled WGS sequence"/>
</dbReference>
<dbReference type="PROSITE" id="PS51194">
    <property type="entry name" value="HELICASE_CTER"/>
    <property type="match status" value="1"/>
</dbReference>
<dbReference type="InterPro" id="IPR014001">
    <property type="entry name" value="Helicase_ATP-bd"/>
</dbReference>
<dbReference type="InterPro" id="IPR001650">
    <property type="entry name" value="Helicase_C-like"/>
</dbReference>
<evidence type="ECO:0000256" key="5">
    <source>
        <dbReference type="ARBA" id="ARBA00038437"/>
    </source>
</evidence>
<dbReference type="GO" id="GO:0016787">
    <property type="term" value="F:hydrolase activity"/>
    <property type="evidence" value="ECO:0007669"/>
    <property type="project" value="UniProtKB-KW"/>
</dbReference>
<dbReference type="SMART" id="SM00490">
    <property type="entry name" value="HELICc"/>
    <property type="match status" value="1"/>
</dbReference>
<dbReference type="CDD" id="cd00268">
    <property type="entry name" value="DEADc"/>
    <property type="match status" value="1"/>
</dbReference>
<dbReference type="GO" id="GO:0003676">
    <property type="term" value="F:nucleic acid binding"/>
    <property type="evidence" value="ECO:0007669"/>
    <property type="project" value="InterPro"/>
</dbReference>
<proteinExistence type="inferred from homology"/>
<feature type="domain" description="DEAD-box RNA helicase Q" evidence="11">
    <location>
        <begin position="4"/>
        <end position="32"/>
    </location>
</feature>
<evidence type="ECO:0000313" key="13">
    <source>
        <dbReference type="Proteomes" id="UP000220034"/>
    </source>
</evidence>
<dbReference type="Gene3D" id="3.40.50.300">
    <property type="entry name" value="P-loop containing nucleotide triphosphate hydrolases"/>
    <property type="match status" value="2"/>
</dbReference>
<dbReference type="CDD" id="cd18787">
    <property type="entry name" value="SF2_C_DEAD"/>
    <property type="match status" value="1"/>
</dbReference>
<dbReference type="OrthoDB" id="9805696at2"/>
<evidence type="ECO:0000259" key="10">
    <source>
        <dbReference type="PROSITE" id="PS51194"/>
    </source>
</evidence>